<comment type="similarity">
    <text evidence="1">Belongs to the protein kinase superfamily. CAMK Ser/Thr protein kinase family. PIM subfamily.</text>
</comment>
<sequence>MEFWKKYVELHRLGRGAFGSVFAGYRREDELPVAIKHIPQKMVCYTRMEENGRILPLEVAVMLKLRDEPVRQPSMVYLLDWYNLDEELILVMERPVPCDNLLVYLMKQKPPLNENDAKIIIKQLVQAVIYLHNANIDHKDINFGNILIRKDLEEPKVYLIDFGVSSFLDRKPHQDLINFYDLPIDSLSQVKRDAEIRTVLQLGSVLFKLEVTYRGRPLTDTPFQ</sequence>
<dbReference type="GO" id="GO:0005737">
    <property type="term" value="C:cytoplasm"/>
    <property type="evidence" value="ECO:0007669"/>
    <property type="project" value="TreeGrafter"/>
</dbReference>
<keyword evidence="7 10" id="KW-0067">ATP-binding</keyword>
<dbReference type="Pfam" id="PF00069">
    <property type="entry name" value="Pkinase"/>
    <property type="match status" value="1"/>
</dbReference>
<evidence type="ECO:0000313" key="13">
    <source>
        <dbReference type="Proteomes" id="UP000265020"/>
    </source>
</evidence>
<keyword evidence="5 10" id="KW-0547">Nucleotide-binding</keyword>
<keyword evidence="6" id="KW-0418">Kinase</keyword>
<evidence type="ECO:0000259" key="11">
    <source>
        <dbReference type="PROSITE" id="PS50011"/>
    </source>
</evidence>
<dbReference type="SMART" id="SM00220">
    <property type="entry name" value="S_TKc"/>
    <property type="match status" value="1"/>
</dbReference>
<evidence type="ECO:0000256" key="9">
    <source>
        <dbReference type="ARBA" id="ARBA00048679"/>
    </source>
</evidence>
<proteinExistence type="inferred from homology"/>
<dbReference type="PANTHER" id="PTHR22984">
    <property type="entry name" value="SERINE/THREONINE-PROTEIN KINASE PIM"/>
    <property type="match status" value="1"/>
</dbReference>
<dbReference type="GO" id="GO:0007346">
    <property type="term" value="P:regulation of mitotic cell cycle"/>
    <property type="evidence" value="ECO:0007669"/>
    <property type="project" value="TreeGrafter"/>
</dbReference>
<dbReference type="PROSITE" id="PS00107">
    <property type="entry name" value="PROTEIN_KINASE_ATP"/>
    <property type="match status" value="1"/>
</dbReference>
<dbReference type="InterPro" id="IPR011009">
    <property type="entry name" value="Kinase-like_dom_sf"/>
</dbReference>
<evidence type="ECO:0000256" key="7">
    <source>
        <dbReference type="ARBA" id="ARBA00022840"/>
    </source>
</evidence>
<comment type="catalytic activity">
    <reaction evidence="9">
        <text>L-seryl-[protein] + ATP = O-phospho-L-seryl-[protein] + ADP + H(+)</text>
        <dbReference type="Rhea" id="RHEA:17989"/>
        <dbReference type="Rhea" id="RHEA-COMP:9863"/>
        <dbReference type="Rhea" id="RHEA-COMP:11604"/>
        <dbReference type="ChEBI" id="CHEBI:15378"/>
        <dbReference type="ChEBI" id="CHEBI:29999"/>
        <dbReference type="ChEBI" id="CHEBI:30616"/>
        <dbReference type="ChEBI" id="CHEBI:83421"/>
        <dbReference type="ChEBI" id="CHEBI:456216"/>
        <dbReference type="EC" id="2.7.11.1"/>
    </reaction>
</comment>
<evidence type="ECO:0000313" key="12">
    <source>
        <dbReference type="Ensembl" id="ENSCVAP00000015514.1"/>
    </source>
</evidence>
<dbReference type="PROSITE" id="PS50011">
    <property type="entry name" value="PROTEIN_KINASE_DOM"/>
    <property type="match status" value="1"/>
</dbReference>
<feature type="binding site" evidence="10">
    <location>
        <position position="36"/>
    </location>
    <ligand>
        <name>ATP</name>
        <dbReference type="ChEBI" id="CHEBI:30616"/>
    </ligand>
</feature>
<dbReference type="GO" id="GO:0004674">
    <property type="term" value="F:protein serine/threonine kinase activity"/>
    <property type="evidence" value="ECO:0007669"/>
    <property type="project" value="UniProtKB-KW"/>
</dbReference>
<keyword evidence="4" id="KW-0808">Transferase</keyword>
<dbReference type="STRING" id="28743.ENSCVAP00000015514"/>
<dbReference type="Gene3D" id="3.30.200.20">
    <property type="entry name" value="Phosphorylase Kinase, domain 1"/>
    <property type="match status" value="1"/>
</dbReference>
<dbReference type="Proteomes" id="UP000265020">
    <property type="component" value="Unassembled WGS sequence"/>
</dbReference>
<evidence type="ECO:0000256" key="6">
    <source>
        <dbReference type="ARBA" id="ARBA00022777"/>
    </source>
</evidence>
<dbReference type="GO" id="GO:0043066">
    <property type="term" value="P:negative regulation of apoptotic process"/>
    <property type="evidence" value="ECO:0007669"/>
    <property type="project" value="TreeGrafter"/>
</dbReference>
<organism evidence="12 13">
    <name type="scientific">Cyprinodon variegatus</name>
    <name type="common">Sheepshead minnow</name>
    <dbReference type="NCBI Taxonomy" id="28743"/>
    <lineage>
        <taxon>Eukaryota</taxon>
        <taxon>Metazoa</taxon>
        <taxon>Chordata</taxon>
        <taxon>Craniata</taxon>
        <taxon>Vertebrata</taxon>
        <taxon>Euteleostomi</taxon>
        <taxon>Actinopterygii</taxon>
        <taxon>Neopterygii</taxon>
        <taxon>Teleostei</taxon>
        <taxon>Neoteleostei</taxon>
        <taxon>Acanthomorphata</taxon>
        <taxon>Ovalentaria</taxon>
        <taxon>Atherinomorphae</taxon>
        <taxon>Cyprinodontiformes</taxon>
        <taxon>Cyprinodontidae</taxon>
        <taxon>Cyprinodon</taxon>
    </lineage>
</organism>
<protein>
    <recommendedName>
        <fullName evidence="2">non-specific serine/threonine protein kinase</fullName>
        <ecNumber evidence="2">2.7.11.1</ecNumber>
    </recommendedName>
</protein>
<dbReference type="PANTHER" id="PTHR22984:SF11">
    <property type="entry name" value="AURORA KINASE-RELATED"/>
    <property type="match status" value="1"/>
</dbReference>
<dbReference type="AlphaFoldDB" id="A0A3Q2DAJ4"/>
<dbReference type="InterPro" id="IPR017441">
    <property type="entry name" value="Protein_kinase_ATP_BS"/>
</dbReference>
<dbReference type="SUPFAM" id="SSF56112">
    <property type="entry name" value="Protein kinase-like (PK-like)"/>
    <property type="match status" value="1"/>
</dbReference>
<accession>A0A3Q2DAJ4</accession>
<name>A0A3Q2DAJ4_CYPVA</name>
<dbReference type="Gene3D" id="1.10.510.10">
    <property type="entry name" value="Transferase(Phosphotransferase) domain 1"/>
    <property type="match status" value="1"/>
</dbReference>
<evidence type="ECO:0000256" key="10">
    <source>
        <dbReference type="PROSITE-ProRule" id="PRU10141"/>
    </source>
</evidence>
<evidence type="ECO:0000256" key="4">
    <source>
        <dbReference type="ARBA" id="ARBA00022679"/>
    </source>
</evidence>
<dbReference type="InterPro" id="IPR051138">
    <property type="entry name" value="PIM_Ser/Thr_kinase"/>
</dbReference>
<comment type="catalytic activity">
    <reaction evidence="8">
        <text>L-threonyl-[protein] + ATP = O-phospho-L-threonyl-[protein] + ADP + H(+)</text>
        <dbReference type="Rhea" id="RHEA:46608"/>
        <dbReference type="Rhea" id="RHEA-COMP:11060"/>
        <dbReference type="Rhea" id="RHEA-COMP:11605"/>
        <dbReference type="ChEBI" id="CHEBI:15378"/>
        <dbReference type="ChEBI" id="CHEBI:30013"/>
        <dbReference type="ChEBI" id="CHEBI:30616"/>
        <dbReference type="ChEBI" id="CHEBI:61977"/>
        <dbReference type="ChEBI" id="CHEBI:456216"/>
        <dbReference type="EC" id="2.7.11.1"/>
    </reaction>
</comment>
<dbReference type="InterPro" id="IPR000719">
    <property type="entry name" value="Prot_kinase_dom"/>
</dbReference>
<dbReference type="FunFam" id="3.30.200.20:FF:000475">
    <property type="entry name" value="Serine/threonine-protein kinase"/>
    <property type="match status" value="1"/>
</dbReference>
<keyword evidence="3" id="KW-0723">Serine/threonine-protein kinase</keyword>
<dbReference type="GeneTree" id="ENSGT00940000163427"/>
<keyword evidence="13" id="KW-1185">Reference proteome</keyword>
<evidence type="ECO:0000256" key="5">
    <source>
        <dbReference type="ARBA" id="ARBA00022741"/>
    </source>
</evidence>
<feature type="domain" description="Protein kinase" evidence="11">
    <location>
        <begin position="7"/>
        <end position="224"/>
    </location>
</feature>
<dbReference type="GO" id="GO:0005524">
    <property type="term" value="F:ATP binding"/>
    <property type="evidence" value="ECO:0007669"/>
    <property type="project" value="UniProtKB-UniRule"/>
</dbReference>
<evidence type="ECO:0000256" key="3">
    <source>
        <dbReference type="ARBA" id="ARBA00022527"/>
    </source>
</evidence>
<reference evidence="12" key="1">
    <citation type="submission" date="2025-08" db="UniProtKB">
        <authorList>
            <consortium name="Ensembl"/>
        </authorList>
    </citation>
    <scope>IDENTIFICATION</scope>
</reference>
<evidence type="ECO:0000256" key="8">
    <source>
        <dbReference type="ARBA" id="ARBA00047899"/>
    </source>
</evidence>
<dbReference type="EC" id="2.7.11.1" evidence="2"/>
<evidence type="ECO:0000256" key="1">
    <source>
        <dbReference type="ARBA" id="ARBA00005505"/>
    </source>
</evidence>
<reference evidence="12" key="2">
    <citation type="submission" date="2025-09" db="UniProtKB">
        <authorList>
            <consortium name="Ensembl"/>
        </authorList>
    </citation>
    <scope>IDENTIFICATION</scope>
</reference>
<dbReference type="OMA" id="HNANIDH"/>
<dbReference type="Ensembl" id="ENSCVAT00000023611.1">
    <property type="protein sequence ID" value="ENSCVAP00000015514.1"/>
    <property type="gene ID" value="ENSCVAG00000018326.1"/>
</dbReference>
<evidence type="ECO:0000256" key="2">
    <source>
        <dbReference type="ARBA" id="ARBA00012513"/>
    </source>
</evidence>